<dbReference type="Proteomes" id="UP000036681">
    <property type="component" value="Unplaced"/>
</dbReference>
<protein>
    <submittedName>
        <fullName evidence="2">Uncharacterized protein</fullName>
    </submittedName>
</protein>
<sequence length="158" mass="18148">MPTSFLEFISGSVEKLHGKSIMHSSLSILKKRSATKKRIYLPNQLWAITETYKEFQIPYYVGPFVRRRNSQILLCMNERSVLLVAPELWTPADIIRLFRAIATFGAFAFTVSMDASIFEMITAGIATIYTRERISHHEQNINHPTFLPNLKEVSLKTL</sequence>
<name>A0A0M3ICQ9_ASCLU</name>
<reference evidence="2" key="1">
    <citation type="submission" date="2017-02" db="UniProtKB">
        <authorList>
            <consortium name="WormBaseParasite"/>
        </authorList>
    </citation>
    <scope>IDENTIFICATION</scope>
</reference>
<evidence type="ECO:0000313" key="1">
    <source>
        <dbReference type="Proteomes" id="UP000036681"/>
    </source>
</evidence>
<proteinExistence type="predicted"/>
<keyword evidence="1" id="KW-1185">Reference proteome</keyword>
<dbReference type="AlphaFoldDB" id="A0A0M3ICQ9"/>
<dbReference type="WBParaSite" id="ALUE_0001569801-mRNA-1">
    <property type="protein sequence ID" value="ALUE_0001569801-mRNA-1"/>
    <property type="gene ID" value="ALUE_0001569801"/>
</dbReference>
<evidence type="ECO:0000313" key="2">
    <source>
        <dbReference type="WBParaSite" id="ALUE_0001569801-mRNA-1"/>
    </source>
</evidence>
<organism evidence="1 2">
    <name type="scientific">Ascaris lumbricoides</name>
    <name type="common">Giant roundworm</name>
    <dbReference type="NCBI Taxonomy" id="6252"/>
    <lineage>
        <taxon>Eukaryota</taxon>
        <taxon>Metazoa</taxon>
        <taxon>Ecdysozoa</taxon>
        <taxon>Nematoda</taxon>
        <taxon>Chromadorea</taxon>
        <taxon>Rhabditida</taxon>
        <taxon>Spirurina</taxon>
        <taxon>Ascaridomorpha</taxon>
        <taxon>Ascaridoidea</taxon>
        <taxon>Ascarididae</taxon>
        <taxon>Ascaris</taxon>
    </lineage>
</organism>
<accession>A0A0M3ICQ9</accession>